<name>A0ABR2VB66_9PEZI</name>
<proteinExistence type="predicted"/>
<protein>
    <submittedName>
        <fullName evidence="1">Coenzyme Q-binding protein COQ10 START domain-containing protein</fullName>
    </submittedName>
</protein>
<dbReference type="Gene3D" id="3.30.530.20">
    <property type="match status" value="1"/>
</dbReference>
<organism evidence="1 2">
    <name type="scientific">Seiridium unicorne</name>
    <dbReference type="NCBI Taxonomy" id="138068"/>
    <lineage>
        <taxon>Eukaryota</taxon>
        <taxon>Fungi</taxon>
        <taxon>Dikarya</taxon>
        <taxon>Ascomycota</taxon>
        <taxon>Pezizomycotina</taxon>
        <taxon>Sordariomycetes</taxon>
        <taxon>Xylariomycetidae</taxon>
        <taxon>Amphisphaeriales</taxon>
        <taxon>Sporocadaceae</taxon>
        <taxon>Seiridium</taxon>
    </lineage>
</organism>
<dbReference type="SUPFAM" id="SSF55961">
    <property type="entry name" value="Bet v1-like"/>
    <property type="match status" value="1"/>
</dbReference>
<dbReference type="InterPro" id="IPR023393">
    <property type="entry name" value="START-like_dom_sf"/>
</dbReference>
<evidence type="ECO:0000313" key="1">
    <source>
        <dbReference type="EMBL" id="KAK9424104.1"/>
    </source>
</evidence>
<keyword evidence="2" id="KW-1185">Reference proteome</keyword>
<dbReference type="EMBL" id="JARVKF010000046">
    <property type="protein sequence ID" value="KAK9424104.1"/>
    <property type="molecule type" value="Genomic_DNA"/>
</dbReference>
<evidence type="ECO:0000313" key="2">
    <source>
        <dbReference type="Proteomes" id="UP001408356"/>
    </source>
</evidence>
<gene>
    <name evidence="1" type="ORF">SUNI508_03592</name>
</gene>
<reference evidence="1 2" key="1">
    <citation type="journal article" date="2024" name="J. Plant Pathol.">
        <title>Sequence and assembly of the genome of Seiridium unicorne, isolate CBS 538.82, causal agent of cypress canker disease.</title>
        <authorList>
            <person name="Scali E."/>
            <person name="Rocca G.D."/>
            <person name="Danti R."/>
            <person name="Garbelotto M."/>
            <person name="Barberini S."/>
            <person name="Baroncelli R."/>
            <person name="Emiliani G."/>
        </authorList>
    </citation>
    <scope>NUCLEOTIDE SEQUENCE [LARGE SCALE GENOMIC DNA]</scope>
    <source>
        <strain evidence="1 2">BM-138-508</strain>
    </source>
</reference>
<comment type="caution">
    <text evidence="1">The sequence shown here is derived from an EMBL/GenBank/DDBJ whole genome shotgun (WGS) entry which is preliminary data.</text>
</comment>
<sequence length="205" mass="22146">MAFKIPPNQTPAFVAPIPTPTLGAGGSGSIVFSTTIAASPTRCLEIMLDPSTYPTWNKWVPRVTVTSASPASGPSIPSSLAHVAAKQGQLLPRSKFTLEVHMDPESASFRTTELEITMLEEFERDGRKGLRVGWKTQGNPWYLRAERVQEFLESGNGGCEYTNCETFYGPLTWAVKTFAGRQLVAGLTLWMNGLKAAAEAAPSPA</sequence>
<dbReference type="CDD" id="cd07822">
    <property type="entry name" value="SRPBCC_4"/>
    <property type="match status" value="1"/>
</dbReference>
<dbReference type="Proteomes" id="UP001408356">
    <property type="component" value="Unassembled WGS sequence"/>
</dbReference>
<accession>A0ABR2VB66</accession>